<reference evidence="1 2" key="1">
    <citation type="journal article" date="2017" name="Water Res.">
        <title>Discovery and metagenomic analysis of an anammox bacterial enrichment related to Candidatus "Brocadia caroliniensis" in a full-scale glycerol-fed nitritation-denitritation separate centrate treatment process.</title>
        <authorList>
            <person name="Park H."/>
            <person name="Brotto A.C."/>
            <person name="van Loosdrecht M.C."/>
            <person name="Chandran K."/>
        </authorList>
    </citation>
    <scope>NUCLEOTIDE SEQUENCE [LARGE SCALE GENOMIC DNA]</scope>
    <source>
        <strain evidence="1">26THWARD</strain>
    </source>
</reference>
<dbReference type="EMBL" id="AYTS01000171">
    <property type="protein sequence ID" value="OOP55138.1"/>
    <property type="molecule type" value="Genomic_DNA"/>
</dbReference>
<comment type="caution">
    <text evidence="1">The sequence shown here is derived from an EMBL/GenBank/DDBJ whole genome shotgun (WGS) entry which is preliminary data.</text>
</comment>
<sequence length="176" mass="19554">MVNTKIFGIAASVIIAVGIISKTGNLTYAQEVHKHSDSAVAPEHTTAEEFVCPSCKQVRVSPVKGQTLATMPMVCPDCKHEIGELSVHHCDSCGKDVLNCVLCQKASAELKMEGKCPKCKEVRVRPIKGHTLAKWEMKCTDCKHKSKEWEVQHCDKCDVDFLSCPLCKKEQDKQKR</sequence>
<evidence type="ECO:0000313" key="1">
    <source>
        <dbReference type="EMBL" id="OOP55138.1"/>
    </source>
</evidence>
<accession>A0A1V4APT7</accession>
<name>A0A1V4APT7_9BACT</name>
<proteinExistence type="predicted"/>
<organism evidence="1 2">
    <name type="scientific">Candidatus Brocadia carolinensis</name>
    <dbReference type="NCBI Taxonomy" id="1004156"/>
    <lineage>
        <taxon>Bacteria</taxon>
        <taxon>Pseudomonadati</taxon>
        <taxon>Planctomycetota</taxon>
        <taxon>Candidatus Brocadiia</taxon>
        <taxon>Candidatus Brocadiales</taxon>
        <taxon>Candidatus Brocadiaceae</taxon>
        <taxon>Candidatus Brocadia</taxon>
    </lineage>
</organism>
<protein>
    <submittedName>
        <fullName evidence="1">Uncharacterized protein</fullName>
    </submittedName>
</protein>
<dbReference type="Proteomes" id="UP000189681">
    <property type="component" value="Unassembled WGS sequence"/>
</dbReference>
<dbReference type="AlphaFoldDB" id="A0A1V4APT7"/>
<gene>
    <name evidence="1" type="ORF">AYP45_16555</name>
</gene>
<evidence type="ECO:0000313" key="2">
    <source>
        <dbReference type="Proteomes" id="UP000189681"/>
    </source>
</evidence>